<keyword evidence="1" id="KW-0479">Metal-binding</keyword>
<feature type="region of interest" description="Disordered" evidence="5">
    <location>
        <begin position="114"/>
        <end position="142"/>
    </location>
</feature>
<proteinExistence type="predicted"/>
<evidence type="ECO:0000256" key="2">
    <source>
        <dbReference type="ARBA" id="ARBA00022771"/>
    </source>
</evidence>
<dbReference type="PROSITE" id="PS01358">
    <property type="entry name" value="ZF_RANBP2_1"/>
    <property type="match status" value="1"/>
</dbReference>
<keyword evidence="3" id="KW-0862">Zinc</keyword>
<feature type="compositionally biased region" description="Pro residues" evidence="5">
    <location>
        <begin position="11"/>
        <end position="23"/>
    </location>
</feature>
<dbReference type="GO" id="GO:0016874">
    <property type="term" value="F:ligase activity"/>
    <property type="evidence" value="ECO:0007669"/>
    <property type="project" value="UniProtKB-KW"/>
</dbReference>
<dbReference type="SUPFAM" id="SSF90209">
    <property type="entry name" value="Ran binding protein zinc finger-like"/>
    <property type="match status" value="1"/>
</dbReference>
<accession>M9MFX2</accession>
<feature type="region of interest" description="Disordered" evidence="5">
    <location>
        <begin position="1"/>
        <end position="23"/>
    </location>
</feature>
<dbReference type="OrthoDB" id="448399at2759"/>
<dbReference type="SMART" id="SM00547">
    <property type="entry name" value="ZnF_RBZ"/>
    <property type="match status" value="1"/>
</dbReference>
<protein>
    <submittedName>
        <fullName evidence="7">Ubiquitin-protein ligase</fullName>
    </submittedName>
</protein>
<evidence type="ECO:0000256" key="4">
    <source>
        <dbReference type="PROSITE-ProRule" id="PRU00322"/>
    </source>
</evidence>
<evidence type="ECO:0000256" key="1">
    <source>
        <dbReference type="ARBA" id="ARBA00022723"/>
    </source>
</evidence>
<feature type="region of interest" description="Disordered" evidence="5">
    <location>
        <begin position="484"/>
        <end position="618"/>
    </location>
</feature>
<dbReference type="PROSITE" id="PS50199">
    <property type="entry name" value="ZF_RANBP2_2"/>
    <property type="match status" value="1"/>
</dbReference>
<dbReference type="InterPro" id="IPR036443">
    <property type="entry name" value="Znf_RanBP2_sf"/>
</dbReference>
<feature type="compositionally biased region" description="Polar residues" evidence="5">
    <location>
        <begin position="590"/>
        <end position="600"/>
    </location>
</feature>
<dbReference type="Proteomes" id="UP000011976">
    <property type="component" value="Unassembled WGS sequence"/>
</dbReference>
<dbReference type="EMBL" id="DF196778">
    <property type="protein sequence ID" value="GAC74712.1"/>
    <property type="molecule type" value="Genomic_DNA"/>
</dbReference>
<dbReference type="InterPro" id="IPR001876">
    <property type="entry name" value="Znf_RanBP2"/>
</dbReference>
<keyword evidence="2 4" id="KW-0863">Zinc-finger</keyword>
<feature type="domain" description="RanBP2-type" evidence="6">
    <location>
        <begin position="275"/>
        <end position="298"/>
    </location>
</feature>
<evidence type="ECO:0000256" key="5">
    <source>
        <dbReference type="SAM" id="MobiDB-lite"/>
    </source>
</evidence>
<evidence type="ECO:0000313" key="8">
    <source>
        <dbReference type="Proteomes" id="UP000011976"/>
    </source>
</evidence>
<dbReference type="Gene3D" id="4.10.1060.10">
    <property type="entry name" value="Zinc finger, RanBP2-type"/>
    <property type="match status" value="1"/>
</dbReference>
<gene>
    <name evidence="7" type="ORF">PANT_12d00103</name>
</gene>
<reference evidence="8" key="1">
    <citation type="journal article" date="2013" name="Genome Announc.">
        <title>Genome sequence of the basidiomycetous yeast Pseudozyma antarctica T-34, a producer of the glycolipid biosurfactants mannosylerythritol lipids.</title>
        <authorList>
            <person name="Morita T."/>
            <person name="Koike H."/>
            <person name="Koyama Y."/>
            <person name="Hagiwara H."/>
            <person name="Ito E."/>
            <person name="Fukuoka T."/>
            <person name="Imura T."/>
            <person name="Machida M."/>
            <person name="Kitamoto D."/>
        </authorList>
    </citation>
    <scope>NUCLEOTIDE SEQUENCE [LARGE SCALE GENOMIC DNA]</scope>
    <source>
        <strain evidence="8">T-34</strain>
    </source>
</reference>
<keyword evidence="7" id="KW-0436">Ligase</keyword>
<evidence type="ECO:0000313" key="7">
    <source>
        <dbReference type="EMBL" id="GAC74712.1"/>
    </source>
</evidence>
<dbReference type="STRING" id="1151754.M9MFX2"/>
<dbReference type="AlphaFoldDB" id="M9MFX2"/>
<evidence type="ECO:0000256" key="3">
    <source>
        <dbReference type="ARBA" id="ARBA00022833"/>
    </source>
</evidence>
<dbReference type="GO" id="GO:0008270">
    <property type="term" value="F:zinc ion binding"/>
    <property type="evidence" value="ECO:0007669"/>
    <property type="project" value="UniProtKB-KW"/>
</dbReference>
<evidence type="ECO:0000259" key="6">
    <source>
        <dbReference type="PROSITE" id="PS50199"/>
    </source>
</evidence>
<organism evidence="7 8">
    <name type="scientific">Pseudozyma antarctica (strain T-34)</name>
    <name type="common">Yeast</name>
    <name type="synonym">Candida antarctica</name>
    <dbReference type="NCBI Taxonomy" id="1151754"/>
    <lineage>
        <taxon>Eukaryota</taxon>
        <taxon>Fungi</taxon>
        <taxon>Dikarya</taxon>
        <taxon>Basidiomycota</taxon>
        <taxon>Ustilaginomycotina</taxon>
        <taxon>Ustilaginomycetes</taxon>
        <taxon>Ustilaginales</taxon>
        <taxon>Ustilaginaceae</taxon>
        <taxon>Moesziomyces</taxon>
    </lineage>
</organism>
<name>M9MFX2_PSEA3</name>
<sequence length="618" mass="66331">MTTKTQGPRHALPPKPMVSPSPPICDTTSGLYADQMAAATRDRCYIDSTPAALQAVPMRKRSANEWASTPPFPTPALTTSSLSSSSLFGEHSPVLDVAFGGQLLQRCHDLASPPGMQASRSFDERPSYAPPMKQPSGSFDPNAPSVHHGDVIHLARSFAGLNMSGRQRYPDYSQTPSFVEPQPPAPLLIPMQPTGAGVPLTSVVETLASKGSKAAAEDPETVAAAYKLSQWGIGIGPGINPKVASSRGGNSGRGRMPASEPPIVNTGNSGPMCVQPGDWICTSCGFVNWRRREVCMRCFPHADGNEIGRGIQGGEMLAKRLAAGLDPDTEEYRQSVQALCPDKVKRGMDTQPQRQMPYNAARTTLATGLGGDLSSYGPSTQSFAQDVGADASNYLGIHLGPQSQHDWRQQANFPSRHVELRSADYYSQLRGMPASYDVQAASQSSYTMPDVNRAGDGPYKPYWPDIGVGNGSRTMSSTSSFAALPEKTFGPTSPRSSHSQERSSARATLVRASTMPDWQEPMDKERYPTPAQQRRSPHGLTAMTWAQASPESTPPLPKEIWAPAPKRPTLVPMEPEDMAREKRAKPQPIGTRSAQRATSTPREDGSSAPGSHASLETA</sequence>